<comment type="caution">
    <text evidence="7">The sequence shown here is derived from an EMBL/GenBank/DDBJ whole genome shotgun (WGS) entry which is preliminary data.</text>
</comment>
<evidence type="ECO:0000256" key="6">
    <source>
        <dbReference type="ARBA" id="ARBA00048493"/>
    </source>
</evidence>
<dbReference type="PANTHER" id="PTHR11952:SF2">
    <property type="entry name" value="LD24639P"/>
    <property type="match status" value="1"/>
</dbReference>
<evidence type="ECO:0000256" key="1">
    <source>
        <dbReference type="ARBA" id="ARBA00005208"/>
    </source>
</evidence>
<dbReference type="Proteomes" id="UP000078348">
    <property type="component" value="Unassembled WGS sequence"/>
</dbReference>
<dbReference type="InterPro" id="IPR039741">
    <property type="entry name" value="UDP-sugar_pyrophosphorylase"/>
</dbReference>
<protein>
    <recommendedName>
        <fullName evidence="3">UDP-N-acetylglucosamine diphosphorylase</fullName>
        <ecNumber evidence="3">2.7.7.23</ecNumber>
    </recommendedName>
</protein>
<evidence type="ECO:0000313" key="7">
    <source>
        <dbReference type="EMBL" id="OAO14105.1"/>
    </source>
</evidence>
<evidence type="ECO:0000256" key="3">
    <source>
        <dbReference type="ARBA" id="ARBA00012457"/>
    </source>
</evidence>
<dbReference type="GO" id="GO:0006048">
    <property type="term" value="P:UDP-N-acetylglucosamine biosynthetic process"/>
    <property type="evidence" value="ECO:0007669"/>
    <property type="project" value="TreeGrafter"/>
</dbReference>
<dbReference type="EC" id="2.7.7.23" evidence="3"/>
<evidence type="ECO:0000256" key="2">
    <source>
        <dbReference type="ARBA" id="ARBA00010401"/>
    </source>
</evidence>
<dbReference type="SUPFAM" id="SSF53448">
    <property type="entry name" value="Nucleotide-diphospho-sugar transferases"/>
    <property type="match status" value="1"/>
</dbReference>
<dbReference type="PANTHER" id="PTHR11952">
    <property type="entry name" value="UDP- GLUCOSE PYROPHOSPHORYLASE"/>
    <property type="match status" value="1"/>
</dbReference>
<dbReference type="EMBL" id="LXWW01000288">
    <property type="protein sequence ID" value="OAO14105.1"/>
    <property type="molecule type" value="Genomic_DNA"/>
</dbReference>
<evidence type="ECO:0000256" key="4">
    <source>
        <dbReference type="ARBA" id="ARBA00022679"/>
    </source>
</evidence>
<gene>
    <name evidence="7" type="ORF">AV274_4171</name>
</gene>
<comment type="catalytic activity">
    <reaction evidence="6">
        <text>N-acetyl-alpha-D-glucosamine 1-phosphate + UTP + H(+) = UDP-N-acetyl-alpha-D-glucosamine + diphosphate</text>
        <dbReference type="Rhea" id="RHEA:13509"/>
        <dbReference type="ChEBI" id="CHEBI:15378"/>
        <dbReference type="ChEBI" id="CHEBI:33019"/>
        <dbReference type="ChEBI" id="CHEBI:46398"/>
        <dbReference type="ChEBI" id="CHEBI:57705"/>
        <dbReference type="ChEBI" id="CHEBI:57776"/>
        <dbReference type="EC" id="2.7.7.23"/>
    </reaction>
</comment>
<reference evidence="7 8" key="1">
    <citation type="submission" date="2016-05" db="EMBL/GenBank/DDBJ databases">
        <title>Nuclear genome of Blastocystis sp. subtype 1 NandII.</title>
        <authorList>
            <person name="Gentekaki E."/>
            <person name="Curtis B."/>
            <person name="Stairs C."/>
            <person name="Eme L."/>
            <person name="Herman E."/>
            <person name="Klimes V."/>
            <person name="Arias M.C."/>
            <person name="Elias M."/>
            <person name="Hilliou F."/>
            <person name="Klute M."/>
            <person name="Malik S.-B."/>
            <person name="Pightling A."/>
            <person name="Rachubinski R."/>
            <person name="Salas D."/>
            <person name="Schlacht A."/>
            <person name="Suga H."/>
            <person name="Archibald J."/>
            <person name="Ball S.G."/>
            <person name="Clark G."/>
            <person name="Dacks J."/>
            <person name="Van Der Giezen M."/>
            <person name="Tsaousis A."/>
            <person name="Roger A."/>
        </authorList>
    </citation>
    <scope>NUCLEOTIDE SEQUENCE [LARGE SCALE GENOMIC DNA]</scope>
    <source>
        <strain evidence="8">ATCC 50177 / NandII</strain>
    </source>
</reference>
<keyword evidence="5" id="KW-0548">Nucleotidyltransferase</keyword>
<evidence type="ECO:0000313" key="8">
    <source>
        <dbReference type="Proteomes" id="UP000078348"/>
    </source>
</evidence>
<organism evidence="7 8">
    <name type="scientific">Blastocystis sp. subtype 1 (strain ATCC 50177 / NandII)</name>
    <dbReference type="NCBI Taxonomy" id="478820"/>
    <lineage>
        <taxon>Eukaryota</taxon>
        <taxon>Sar</taxon>
        <taxon>Stramenopiles</taxon>
        <taxon>Bigyra</taxon>
        <taxon>Opalozoa</taxon>
        <taxon>Opalinata</taxon>
        <taxon>Blastocystidae</taxon>
        <taxon>Blastocystis</taxon>
    </lineage>
</organism>
<proteinExistence type="inferred from homology"/>
<dbReference type="STRING" id="478820.A0A196SAM5"/>
<dbReference type="InterPro" id="IPR002618">
    <property type="entry name" value="UDPGP_fam"/>
</dbReference>
<sequence>MNGSIVKKLPSDVLDEIVIADQTQVLEYFEDDDYTDNDVASLVEQCRSFDLIRAHNIYANSVAHAAILPNVYDEIKEYPNEYKELESLTEDEKKKYTEEGLRVMAKGQFALVLLAGGQARFIVFFSQGSLPCVDDSGHIIMREKHKIALSPDGSGGVFPALDKNHFVFQWKQQGIEFVQIFGIDNAMEIPADPLFLGYSVLHQNDMCVKCVKKCCPEEKLSVITQYAGRPLLAICSEMQYRQTCKRDENGEMVFRYGFVFDSLFRLDFLLAKCTASSLPAYCHIVKKAIPYFDTILGRTIKPINPNAYKMEYYLADVLASTKKLGILVIPRSEFAPIKNPPGKPVASPEKAVAHIVQAQTAYLRECGVRFEEPVPEKGVEVSPLVSLREEGLKRLSGVCLRVPCVVVDGSEVDWKGAEKVKEGVMRLKELAEGYSVYVLL</sequence>
<dbReference type="Pfam" id="PF01704">
    <property type="entry name" value="UDPGP"/>
    <property type="match status" value="1"/>
</dbReference>
<dbReference type="AlphaFoldDB" id="A0A196SAM5"/>
<comment type="similarity">
    <text evidence="2">Belongs to the UDPGP type 1 family.</text>
</comment>
<evidence type="ECO:0000256" key="5">
    <source>
        <dbReference type="ARBA" id="ARBA00022695"/>
    </source>
</evidence>
<name>A0A196SAM5_BLAHN</name>
<accession>A0A196SAM5</accession>
<dbReference type="InterPro" id="IPR029044">
    <property type="entry name" value="Nucleotide-diphossugar_trans"/>
</dbReference>
<comment type="pathway">
    <text evidence="1">Nucleotide-sugar biosynthesis; UDP-N-acetyl-alpha-D-glucosamine biosynthesis; UDP-N-acetyl-alpha-D-glucosamine from N-acetyl-alpha-D-glucosamine 1-phosphate: step 1/1.</text>
</comment>
<dbReference type="Gene3D" id="3.90.550.10">
    <property type="entry name" value="Spore Coat Polysaccharide Biosynthesis Protein SpsA, Chain A"/>
    <property type="match status" value="2"/>
</dbReference>
<dbReference type="OrthoDB" id="532420at2759"/>
<keyword evidence="4" id="KW-0808">Transferase</keyword>
<keyword evidence="8" id="KW-1185">Reference proteome</keyword>
<dbReference type="GO" id="GO:0003977">
    <property type="term" value="F:UDP-N-acetylglucosamine diphosphorylase activity"/>
    <property type="evidence" value="ECO:0007669"/>
    <property type="project" value="UniProtKB-EC"/>
</dbReference>